<dbReference type="SUPFAM" id="SSF55785">
    <property type="entry name" value="PYP-like sensor domain (PAS domain)"/>
    <property type="match status" value="6"/>
</dbReference>
<proteinExistence type="predicted"/>
<sequence>KTEIYSKHLDKWLLVSVYSPEQGFFVTLVEDITERKKIEGINRENQERMEVIFEAVQAGVVVIDRETHVIVYANKQATQMIGAPVSDILDRKCNKFICPASDGACPITDLHQTVDNSEKCVINVKGEMIPILKTVTPTIMGGREVLVESFVDITERKRQEQALNAEAIRRRILIDQSRDGIVVLAKDGSVYESNRRFAEMLGYSPEEIKQLHVWDWEFQYTREQTMDMISNVDEAGDFFETRHRRKDGTTYDVEISTNGAAFEGEKLIFCVCRDITDRKKTEDELRKLNIALEQSPSAVVITDLDGRIEYVNNAFVTMTGYPKADAIGENPRILKTGETSEEEYQVLWKTIAGGGEWKGEFHNRRKDGSLYWEQAVIACIKDQNGAPVKYVAVKQDITERKRAEEDLQFRNVILSTQQEASTDGILIVDEDTNIVSSNHRFAEMWGIPQDLIGQKEDKQLLEYVTSKMADPKSFLQRVQYLYEHKGETSQDEIILKDGCIFERYSAPMIGINERYYGRVWYFRDVTERKRSEEMLRASEEKFRNLIENLTEGIGVTNEEEKFVFANPAADSIFGLGKGLLVGRSLKEYLTPASIQQVAEESRQRKDGKKGFYELEISAETGEKKVIFVSAIPQTDSAGKCIGTMGLFQDITEQKKARQEIEDTSRRMDLILSSAGEGIYGLDDKRRTIFMNPAAANLLGYSVEEMIGQVQHEVSHHTKPDGSHYDSKDCPINASITDGQIHHVTGEVFWRKDGSSFPVEYTSTPTVENGRTIGSMVVFRDITERKQNEALQSAIYKISEISTSSESLLELYAGIHMVVDEMMNTANFYIALYNEKEDQLEFPYFVDERDPSPVSRPLKKGLTEYVLGIKKPLLAPPMVQKKLADAGEVEIVGTPSVDWVGIPLKNGNQAFGVLVVQSYREKVRFGARELSILNFVSDNIAAAIQRKKGEDERKKLVAELQESLNNIKTLKGLVPICSSCKKIRNDGGYWQQVEEYVSEHTEADFSHGICDECAHKLYPQYFKDKKNKTRGDEVG</sequence>
<feature type="domain" description="PAS" evidence="1">
    <location>
        <begin position="538"/>
        <end position="608"/>
    </location>
</feature>
<dbReference type="PANTHER" id="PTHR44757">
    <property type="entry name" value="DIGUANYLATE CYCLASE DGCP"/>
    <property type="match status" value="1"/>
</dbReference>
<dbReference type="InterPro" id="IPR013656">
    <property type="entry name" value="PAS_4"/>
</dbReference>
<evidence type="ECO:0000259" key="2">
    <source>
        <dbReference type="PROSITE" id="PS50113"/>
    </source>
</evidence>
<protein>
    <recommendedName>
        <fullName evidence="5">PAS domain S-box protein</fullName>
    </recommendedName>
</protein>
<feature type="domain" description="PAS" evidence="1">
    <location>
        <begin position="166"/>
        <end position="208"/>
    </location>
</feature>
<dbReference type="InterPro" id="IPR000700">
    <property type="entry name" value="PAS-assoc_C"/>
</dbReference>
<dbReference type="PROSITE" id="PS50113">
    <property type="entry name" value="PAC"/>
    <property type="match status" value="5"/>
</dbReference>
<dbReference type="Gene3D" id="3.30.450.20">
    <property type="entry name" value="PAS domain"/>
    <property type="match status" value="6"/>
</dbReference>
<dbReference type="NCBIfam" id="TIGR00229">
    <property type="entry name" value="sensory_box"/>
    <property type="match status" value="6"/>
</dbReference>
<dbReference type="CDD" id="cd00130">
    <property type="entry name" value="PAS"/>
    <property type="match status" value="5"/>
</dbReference>
<dbReference type="PROSITE" id="PS50112">
    <property type="entry name" value="PAS"/>
    <property type="match status" value="5"/>
</dbReference>
<feature type="domain" description="PAC" evidence="2">
    <location>
        <begin position="741"/>
        <end position="793"/>
    </location>
</feature>
<dbReference type="Pfam" id="PF08448">
    <property type="entry name" value="PAS_4"/>
    <property type="match status" value="1"/>
</dbReference>
<evidence type="ECO:0008006" key="5">
    <source>
        <dbReference type="Google" id="ProtNLM"/>
    </source>
</evidence>
<feature type="domain" description="PAS" evidence="1">
    <location>
        <begin position="45"/>
        <end position="91"/>
    </location>
</feature>
<feature type="domain" description="PAC" evidence="2">
    <location>
        <begin position="357"/>
        <end position="409"/>
    </location>
</feature>
<evidence type="ECO:0000259" key="1">
    <source>
        <dbReference type="PROSITE" id="PS50112"/>
    </source>
</evidence>
<feature type="domain" description="PAC" evidence="2">
    <location>
        <begin position="237"/>
        <end position="287"/>
    </location>
</feature>
<feature type="domain" description="PAC" evidence="2">
    <location>
        <begin position="487"/>
        <end position="537"/>
    </location>
</feature>
<dbReference type="InterPro" id="IPR000014">
    <property type="entry name" value="PAS"/>
</dbReference>
<dbReference type="SMART" id="SM00091">
    <property type="entry name" value="PAS"/>
    <property type="match status" value="6"/>
</dbReference>
<feature type="domain" description="PAS" evidence="1">
    <location>
        <begin position="284"/>
        <end position="330"/>
    </location>
</feature>
<dbReference type="InterPro" id="IPR035965">
    <property type="entry name" value="PAS-like_dom_sf"/>
</dbReference>
<dbReference type="Proteomes" id="UP000177230">
    <property type="component" value="Unassembled WGS sequence"/>
</dbReference>
<evidence type="ECO:0000313" key="4">
    <source>
        <dbReference type="Proteomes" id="UP000177230"/>
    </source>
</evidence>
<dbReference type="InterPro" id="IPR029016">
    <property type="entry name" value="GAF-like_dom_sf"/>
</dbReference>
<dbReference type="EMBL" id="MFFM01000045">
    <property type="protein sequence ID" value="OGF09215.1"/>
    <property type="molecule type" value="Genomic_DNA"/>
</dbReference>
<dbReference type="Pfam" id="PF12860">
    <property type="entry name" value="PAS_7"/>
    <property type="match status" value="1"/>
</dbReference>
<dbReference type="SMART" id="SM00086">
    <property type="entry name" value="PAC"/>
    <property type="match status" value="5"/>
</dbReference>
<comment type="caution">
    <text evidence="3">The sequence shown here is derived from an EMBL/GenBank/DDBJ whole genome shotgun (WGS) entry which is preliminary data.</text>
</comment>
<feature type="non-terminal residue" evidence="3">
    <location>
        <position position="1"/>
    </location>
</feature>
<dbReference type="SUPFAM" id="SSF55781">
    <property type="entry name" value="GAF domain-like"/>
    <property type="match status" value="1"/>
</dbReference>
<organism evidence="3 4">
    <name type="scientific">Candidatus Edwardsbacteria bacterium GWF2_54_11</name>
    <dbReference type="NCBI Taxonomy" id="1817851"/>
    <lineage>
        <taxon>Bacteria</taxon>
        <taxon>Candidatus Edwardsiibacteriota</taxon>
    </lineage>
</organism>
<dbReference type="Pfam" id="PF13426">
    <property type="entry name" value="PAS_9"/>
    <property type="match status" value="3"/>
</dbReference>
<dbReference type="InterPro" id="IPR052155">
    <property type="entry name" value="Biofilm_reg_signaling"/>
</dbReference>
<dbReference type="InterPro" id="IPR013767">
    <property type="entry name" value="PAS_fold"/>
</dbReference>
<reference evidence="3 4" key="1">
    <citation type="journal article" date="2016" name="Nat. Commun.">
        <title>Thousands of microbial genomes shed light on interconnected biogeochemical processes in an aquifer system.</title>
        <authorList>
            <person name="Anantharaman K."/>
            <person name="Brown C.T."/>
            <person name="Hug L.A."/>
            <person name="Sharon I."/>
            <person name="Castelle C.J."/>
            <person name="Probst A.J."/>
            <person name="Thomas B.C."/>
            <person name="Singh A."/>
            <person name="Wilkins M.J."/>
            <person name="Karaoz U."/>
            <person name="Brodie E.L."/>
            <person name="Williams K.H."/>
            <person name="Hubbard S.S."/>
            <person name="Banfield J.F."/>
        </authorList>
    </citation>
    <scope>NUCLEOTIDE SEQUENCE [LARGE SCALE GENOMIC DNA]</scope>
</reference>
<feature type="domain" description="PAC" evidence="2">
    <location>
        <begin position="610"/>
        <end position="662"/>
    </location>
</feature>
<dbReference type="AlphaFoldDB" id="A0A1F5R415"/>
<name>A0A1F5R415_9BACT</name>
<evidence type="ECO:0000313" key="3">
    <source>
        <dbReference type="EMBL" id="OGF09215.1"/>
    </source>
</evidence>
<dbReference type="Gene3D" id="3.30.450.40">
    <property type="match status" value="1"/>
</dbReference>
<dbReference type="InterPro" id="IPR001610">
    <property type="entry name" value="PAC"/>
</dbReference>
<feature type="domain" description="PAS" evidence="1">
    <location>
        <begin position="663"/>
        <end position="708"/>
    </location>
</feature>
<dbReference type="PANTHER" id="PTHR44757:SF2">
    <property type="entry name" value="BIOFILM ARCHITECTURE MAINTENANCE PROTEIN MBAA"/>
    <property type="match status" value="1"/>
</dbReference>
<dbReference type="GO" id="GO:0006355">
    <property type="term" value="P:regulation of DNA-templated transcription"/>
    <property type="evidence" value="ECO:0007669"/>
    <property type="project" value="InterPro"/>
</dbReference>
<gene>
    <name evidence="3" type="ORF">A2024_04495</name>
</gene>
<accession>A0A1F5R415</accession>
<dbReference type="Pfam" id="PF00989">
    <property type="entry name" value="PAS"/>
    <property type="match status" value="1"/>
</dbReference>